<reference evidence="8 9" key="1">
    <citation type="submission" date="2006-10" db="EMBL/GenBank/DDBJ databases">
        <title>The Genome Sequence of Batrachochytrium dendrobatidis JEL423.</title>
        <authorList>
            <consortium name="The Broad Institute Genome Sequencing Platform"/>
            <person name="Birren B."/>
            <person name="Lander E."/>
            <person name="Galagan J."/>
            <person name="Cuomo C."/>
            <person name="Devon K."/>
            <person name="Jaffe D."/>
            <person name="Butler J."/>
            <person name="Alvarez P."/>
            <person name="Gnerre S."/>
            <person name="Grabherr M."/>
            <person name="Kleber M."/>
            <person name="Mauceli E."/>
            <person name="Brockman W."/>
            <person name="Young S."/>
            <person name="LaButti K."/>
            <person name="Sykes S."/>
            <person name="DeCaprio D."/>
            <person name="Crawford M."/>
            <person name="Koehrsen M."/>
            <person name="Engels R."/>
            <person name="Montgomery P."/>
            <person name="Pearson M."/>
            <person name="Howarth C."/>
            <person name="Larson L."/>
            <person name="White J."/>
            <person name="O'Leary S."/>
            <person name="Kodira C."/>
            <person name="Zeng Q."/>
            <person name="Yandava C."/>
            <person name="Alvarado L."/>
            <person name="Longcore J."/>
            <person name="James T."/>
        </authorList>
    </citation>
    <scope>NUCLEOTIDE SEQUENCE [LARGE SCALE GENOMIC DNA]</scope>
    <source>
        <strain evidence="8 9">JEL423</strain>
    </source>
</reference>
<dbReference type="VEuPathDB" id="FungiDB:BDEG_21386"/>
<evidence type="ECO:0000256" key="5">
    <source>
        <dbReference type="ARBA" id="ARBA00023034"/>
    </source>
</evidence>
<reference evidence="8 9" key="2">
    <citation type="submission" date="2016-05" db="EMBL/GenBank/DDBJ databases">
        <title>Lineage-specific infection strategies underlie the spectrum of fungal disease in amphibians.</title>
        <authorList>
            <person name="Cuomo C.A."/>
            <person name="Farrer R.A."/>
            <person name="James T."/>
            <person name="Longcore J."/>
            <person name="Birren B."/>
        </authorList>
    </citation>
    <scope>NUCLEOTIDE SEQUENCE [LARGE SCALE GENOMIC DNA]</scope>
    <source>
        <strain evidence="8 9">JEL423</strain>
    </source>
</reference>
<evidence type="ECO:0000313" key="9">
    <source>
        <dbReference type="Proteomes" id="UP000077115"/>
    </source>
</evidence>
<dbReference type="GO" id="GO:0000139">
    <property type="term" value="C:Golgi membrane"/>
    <property type="evidence" value="ECO:0007669"/>
    <property type="project" value="UniProtKB-SubCell"/>
</dbReference>
<evidence type="ECO:0000256" key="2">
    <source>
        <dbReference type="ARBA" id="ARBA00004394"/>
    </source>
</evidence>
<evidence type="ECO:0000256" key="6">
    <source>
        <dbReference type="ARBA" id="ARBA00023136"/>
    </source>
</evidence>
<evidence type="ECO:0000256" key="4">
    <source>
        <dbReference type="ARBA" id="ARBA00022989"/>
    </source>
</evidence>
<dbReference type="AlphaFoldDB" id="A0A177WCD5"/>
<organism evidence="8 9">
    <name type="scientific">Batrachochytrium dendrobatidis (strain JEL423)</name>
    <dbReference type="NCBI Taxonomy" id="403673"/>
    <lineage>
        <taxon>Eukaryota</taxon>
        <taxon>Fungi</taxon>
        <taxon>Fungi incertae sedis</taxon>
        <taxon>Chytridiomycota</taxon>
        <taxon>Chytridiomycota incertae sedis</taxon>
        <taxon>Chytridiomycetes</taxon>
        <taxon>Rhizophydiales</taxon>
        <taxon>Rhizophydiales incertae sedis</taxon>
        <taxon>Batrachochytrium</taxon>
    </lineage>
</organism>
<dbReference type="GO" id="GO:0046873">
    <property type="term" value="F:metal ion transmembrane transporter activity"/>
    <property type="evidence" value="ECO:0007669"/>
    <property type="project" value="InterPro"/>
</dbReference>
<dbReference type="PANTHER" id="PTHR16133">
    <property type="entry name" value="SOLUTE CARRIER FAMILY 39 ZINC TRANSPORTER , MEMBER 9-RELATED"/>
    <property type="match status" value="1"/>
</dbReference>
<accession>A0A177WCD5</accession>
<protein>
    <recommendedName>
        <fullName evidence="10">Zinc/iron permease</fullName>
    </recommendedName>
</protein>
<feature type="transmembrane region" description="Helical" evidence="7">
    <location>
        <begin position="6"/>
        <end position="29"/>
    </location>
</feature>
<evidence type="ECO:0000256" key="7">
    <source>
        <dbReference type="SAM" id="Phobius"/>
    </source>
</evidence>
<comment type="subcellular location">
    <subcellularLocation>
        <location evidence="1">Endomembrane system</location>
        <topology evidence="1">Multi-pass membrane protein</topology>
    </subcellularLocation>
    <subcellularLocation>
        <location evidence="2">Golgi apparatus membrane</location>
    </subcellularLocation>
</comment>
<dbReference type="GO" id="GO:0006829">
    <property type="term" value="P:zinc ion transport"/>
    <property type="evidence" value="ECO:0007669"/>
    <property type="project" value="InterPro"/>
</dbReference>
<dbReference type="OrthoDB" id="19859at2759"/>
<feature type="transmembrane region" description="Helical" evidence="7">
    <location>
        <begin position="220"/>
        <end position="239"/>
    </location>
</feature>
<dbReference type="STRING" id="403673.A0A177WCD5"/>
<dbReference type="Proteomes" id="UP000077115">
    <property type="component" value="Unassembled WGS sequence"/>
</dbReference>
<dbReference type="eggNOG" id="KOG3907">
    <property type="taxonomic scope" value="Eukaryota"/>
</dbReference>
<evidence type="ECO:0008006" key="10">
    <source>
        <dbReference type="Google" id="ProtNLM"/>
    </source>
</evidence>
<sequence length="391" mass="42770">MSAGSLLWLMIMAICMFVGSFLAGFLPLAMSLSQERLRLISTFGSGLLVGTSLVVIIPEGTETLYSAASAFSASHPSIKSLAFGSDLSKEFKTAHLYPRYYLNHSDYSNTLESFNPVEHNSNVKTTDSTAHLQRRLLVRDDVPTTMVALDDGMETGDSDPKHSHNNSHHQVIQPHKYIGPSLLFGFTCMFLVDQVSSHSHPSRIVVSDLRDQHSYTTKKLSATIGLVVHAAADGIALGAASTSGADKLELIVFAAIMLHKAPSAFGLCTYLLQEGHSRRAIRQQLLIFSAAAPISAMITFLALFQADLSDPYSTQLWTGILLLFSAGTFLYVATIHVLPEIYQTQGSSYNHSEKSLSKTQIIVLLAGFITPMILAIEVFKLIKSQYWIINI</sequence>
<keyword evidence="5" id="KW-0333">Golgi apparatus</keyword>
<dbReference type="EMBL" id="DS022300">
    <property type="protein sequence ID" value="OAJ37354.1"/>
    <property type="molecule type" value="Genomic_DNA"/>
</dbReference>
<evidence type="ECO:0000256" key="3">
    <source>
        <dbReference type="ARBA" id="ARBA00022692"/>
    </source>
</evidence>
<dbReference type="InterPro" id="IPR045891">
    <property type="entry name" value="ZIP9"/>
</dbReference>
<feature type="transmembrane region" description="Helical" evidence="7">
    <location>
        <begin position="316"/>
        <end position="338"/>
    </location>
</feature>
<dbReference type="InterPro" id="IPR003689">
    <property type="entry name" value="ZIP"/>
</dbReference>
<dbReference type="PANTHER" id="PTHR16133:SF0">
    <property type="entry name" value="ZINC_IRON REGULATED TRANSPORTER-RELATED PROTEIN 102B, ISOFORM E"/>
    <property type="match status" value="1"/>
</dbReference>
<feature type="transmembrane region" description="Helical" evidence="7">
    <location>
        <begin position="251"/>
        <end position="273"/>
    </location>
</feature>
<feature type="transmembrane region" description="Helical" evidence="7">
    <location>
        <begin position="359"/>
        <end position="382"/>
    </location>
</feature>
<dbReference type="Pfam" id="PF02535">
    <property type="entry name" value="Zip"/>
    <property type="match status" value="1"/>
</dbReference>
<name>A0A177WCD5_BATDL</name>
<evidence type="ECO:0000256" key="1">
    <source>
        <dbReference type="ARBA" id="ARBA00004127"/>
    </source>
</evidence>
<keyword evidence="6 7" id="KW-0472">Membrane</keyword>
<gene>
    <name evidence="8" type="ORF">BDEG_21386</name>
</gene>
<feature type="transmembrane region" description="Helical" evidence="7">
    <location>
        <begin position="285"/>
        <end position="304"/>
    </location>
</feature>
<keyword evidence="3 7" id="KW-0812">Transmembrane</keyword>
<evidence type="ECO:0000313" key="8">
    <source>
        <dbReference type="EMBL" id="OAJ37354.1"/>
    </source>
</evidence>
<proteinExistence type="predicted"/>
<keyword evidence="4 7" id="KW-1133">Transmembrane helix</keyword>